<evidence type="ECO:0000313" key="3">
    <source>
        <dbReference type="Proteomes" id="UP001479436"/>
    </source>
</evidence>
<dbReference type="PANTHER" id="PTHR40124">
    <property type="match status" value="1"/>
</dbReference>
<evidence type="ECO:0000313" key="2">
    <source>
        <dbReference type="EMBL" id="KAK9762481.1"/>
    </source>
</evidence>
<dbReference type="Pfam" id="PF21294">
    <property type="entry name" value="Polysacc_lyase_14"/>
    <property type="match status" value="1"/>
</dbReference>
<reference evidence="2 3" key="1">
    <citation type="submission" date="2023-04" db="EMBL/GenBank/DDBJ databases">
        <title>Genome of Basidiobolus ranarum AG-B5.</title>
        <authorList>
            <person name="Stajich J.E."/>
            <person name="Carter-House D."/>
            <person name="Gryganskyi A."/>
        </authorList>
    </citation>
    <scope>NUCLEOTIDE SEQUENCE [LARGE SCALE GENOMIC DNA]</scope>
    <source>
        <strain evidence="2 3">AG-B5</strain>
    </source>
</reference>
<accession>A0ABR2WLY2</accession>
<dbReference type="InterPro" id="IPR048958">
    <property type="entry name" value="Polysacc_lyase_14"/>
</dbReference>
<gene>
    <name evidence="2" type="ORF">K7432_011728</name>
</gene>
<organism evidence="2 3">
    <name type="scientific">Basidiobolus ranarum</name>
    <dbReference type="NCBI Taxonomy" id="34480"/>
    <lineage>
        <taxon>Eukaryota</taxon>
        <taxon>Fungi</taxon>
        <taxon>Fungi incertae sedis</taxon>
        <taxon>Zoopagomycota</taxon>
        <taxon>Entomophthoromycotina</taxon>
        <taxon>Basidiobolomycetes</taxon>
        <taxon>Basidiobolales</taxon>
        <taxon>Basidiobolaceae</taxon>
        <taxon>Basidiobolus</taxon>
    </lineage>
</organism>
<dbReference type="PANTHER" id="PTHR40124:SF1">
    <property type="entry name" value="DISAGGREGATASE RELATED REPEAT PROTEIN"/>
    <property type="match status" value="1"/>
</dbReference>
<feature type="domain" description="Polysaccharide lyase 14" evidence="1">
    <location>
        <begin position="35"/>
        <end position="242"/>
    </location>
</feature>
<dbReference type="Proteomes" id="UP001479436">
    <property type="component" value="Unassembled WGS sequence"/>
</dbReference>
<proteinExistence type="predicted"/>
<dbReference type="Gene3D" id="2.60.120.200">
    <property type="match status" value="1"/>
</dbReference>
<evidence type="ECO:0000259" key="1">
    <source>
        <dbReference type="Pfam" id="PF21294"/>
    </source>
</evidence>
<sequence length="250" mass="27624">MNNFESSFLSNLSTSHFWGQQNRHFVVSASSSGINTLMQVVYPKGSRNPSGPVSGGCGFDLVPTNTVIKSNAILSFQYQVYFPPDFNFNLGGKLPGLFGGHANCTGGDKATNCFDARIMWRRNGQGEAYVYLPRQAQVPNFCTTPPVTTCNPVYGISIGRGSFKFLKNQWNTIRMLLKANSSPTSQDGWLRVDWNNQIAINMKNLAWRTQDNVTGTGVDFSTFYGGSSDPFNAPETTFALFKGARFDIFQ</sequence>
<keyword evidence="3" id="KW-1185">Reference proteome</keyword>
<comment type="caution">
    <text evidence="2">The sequence shown here is derived from an EMBL/GenBank/DDBJ whole genome shotgun (WGS) entry which is preliminary data.</text>
</comment>
<dbReference type="EMBL" id="JASJQH010000941">
    <property type="protein sequence ID" value="KAK9762481.1"/>
    <property type="molecule type" value="Genomic_DNA"/>
</dbReference>
<name>A0ABR2WLY2_9FUNG</name>
<protein>
    <recommendedName>
        <fullName evidence="1">Polysaccharide lyase 14 domain-containing protein</fullName>
    </recommendedName>
</protein>